<dbReference type="InterPro" id="IPR000086">
    <property type="entry name" value="NUDIX_hydrolase_dom"/>
</dbReference>
<dbReference type="InterPro" id="IPR020084">
    <property type="entry name" value="NUDIX_hydrolase_CS"/>
</dbReference>
<keyword evidence="1 3" id="KW-0378">Hydrolase</keyword>
<dbReference type="PROSITE" id="PS00893">
    <property type="entry name" value="NUDIX_BOX"/>
    <property type="match status" value="1"/>
</dbReference>
<dbReference type="EMBL" id="LR026963">
    <property type="protein sequence ID" value="VBB69745.1"/>
    <property type="molecule type" value="Genomic_DNA"/>
</dbReference>
<dbReference type="InterPro" id="IPR029401">
    <property type="entry name" value="Nudix_N"/>
</dbReference>
<proteinExistence type="predicted"/>
<reference evidence="3" key="1">
    <citation type="submission" date="2018-10" db="EMBL/GenBank/DDBJ databases">
        <authorList>
            <person name="Gruber-Vodicka H."/>
            <person name="Jaeckle O."/>
        </authorList>
    </citation>
    <scope>NUCLEOTIDE SEQUENCE</scope>
</reference>
<organism evidence="3">
    <name type="scientific">invertebrate metagenome</name>
    <dbReference type="NCBI Taxonomy" id="1711999"/>
    <lineage>
        <taxon>unclassified sequences</taxon>
        <taxon>metagenomes</taxon>
        <taxon>organismal metagenomes</taxon>
    </lineage>
</organism>
<evidence type="ECO:0000256" key="1">
    <source>
        <dbReference type="ARBA" id="ARBA00022801"/>
    </source>
</evidence>
<evidence type="ECO:0000259" key="2">
    <source>
        <dbReference type="PROSITE" id="PS51462"/>
    </source>
</evidence>
<dbReference type="PANTHER" id="PTHR43222">
    <property type="entry name" value="NUDIX HYDROLASE 23"/>
    <property type="match status" value="1"/>
</dbReference>
<dbReference type="PROSITE" id="PS51462">
    <property type="entry name" value="NUDIX"/>
    <property type="match status" value="1"/>
</dbReference>
<dbReference type="AlphaFoldDB" id="A0A484H883"/>
<evidence type="ECO:0000313" key="3">
    <source>
        <dbReference type="EMBL" id="VBB69745.1"/>
    </source>
</evidence>
<dbReference type="PANTHER" id="PTHR43222:SF2">
    <property type="entry name" value="NUDIX HYDROLASE 23, CHLOROPLASTIC"/>
    <property type="match status" value="1"/>
</dbReference>
<protein>
    <submittedName>
        <fullName evidence="3">FAD pyrophosphatase</fullName>
        <ecNumber evidence="3">3.6.1.18</ecNumber>
    </submittedName>
</protein>
<dbReference type="SUPFAM" id="SSF55811">
    <property type="entry name" value="Nudix"/>
    <property type="match status" value="1"/>
</dbReference>
<dbReference type="Gene3D" id="2.20.70.10">
    <property type="match status" value="1"/>
</dbReference>
<name>A0A484H883_9ZZZZ</name>
<dbReference type="Gene3D" id="3.90.79.10">
    <property type="entry name" value="Nucleoside Triphosphate Pyrophosphohydrolase"/>
    <property type="match status" value="1"/>
</dbReference>
<dbReference type="Pfam" id="PF00293">
    <property type="entry name" value="NUDIX"/>
    <property type="match status" value="1"/>
</dbReference>
<dbReference type="InterPro" id="IPR015797">
    <property type="entry name" value="NUDIX_hydrolase-like_dom_sf"/>
</dbReference>
<dbReference type="EC" id="3.6.1.18" evidence="3"/>
<gene>
    <name evidence="3" type="ORF">RIEGSTA812A_PEG_1218</name>
</gene>
<dbReference type="Pfam" id="PF14803">
    <property type="entry name" value="Zn_ribbon_Nudix"/>
    <property type="match status" value="1"/>
</dbReference>
<dbReference type="GO" id="GO:0047884">
    <property type="term" value="F:FAD diphosphatase activity"/>
    <property type="evidence" value="ECO:0007669"/>
    <property type="project" value="UniProtKB-EC"/>
</dbReference>
<accession>A0A484H883</accession>
<dbReference type="CDD" id="cd04511">
    <property type="entry name" value="NUDIX_Hydrolase"/>
    <property type="match status" value="1"/>
</dbReference>
<feature type="domain" description="Nudix hydrolase" evidence="2">
    <location>
        <begin position="20"/>
        <end position="156"/>
    </location>
</feature>
<sequence>MRQGSRKGPFIRVVPLGDGRPRLVCGACGYVAYENPKIIVGAVCTWKGQYLLCRRAIEPRRNYWTMPAGYLEMSETAEHGARREIWEEARARVELDALLAIYSLPHISQVHLIYRAPMLTAECTPGTESLEVRLFRWEEIPWAALAYPNVAWSLHYHRELVGRADFAPRGIPAGAV</sequence>